<dbReference type="GO" id="GO:0005737">
    <property type="term" value="C:cytoplasm"/>
    <property type="evidence" value="ECO:0007669"/>
    <property type="project" value="TreeGrafter"/>
</dbReference>
<dbReference type="InterPro" id="IPR036388">
    <property type="entry name" value="WH-like_DNA-bd_sf"/>
</dbReference>
<dbReference type="AlphaFoldDB" id="A0A532V389"/>
<dbReference type="SUPFAM" id="SSF52540">
    <property type="entry name" value="P-loop containing nucleoside triphosphate hydrolases"/>
    <property type="match status" value="1"/>
</dbReference>
<feature type="coiled-coil region" evidence="3">
    <location>
        <begin position="784"/>
        <end position="818"/>
    </location>
</feature>
<gene>
    <name evidence="6" type="ORF">CEE37_03710</name>
</gene>
<dbReference type="InterPro" id="IPR025875">
    <property type="entry name" value="Leu-rich_rpt_4"/>
</dbReference>
<dbReference type="Pfam" id="PF25497">
    <property type="entry name" value="COR-B"/>
    <property type="match status" value="1"/>
</dbReference>
<dbReference type="PANTHER" id="PTHR15454">
    <property type="entry name" value="NISCHARIN RELATED"/>
    <property type="match status" value="1"/>
</dbReference>
<dbReference type="Gene3D" id="1.10.10.2200">
    <property type="match status" value="1"/>
</dbReference>
<dbReference type="InterPro" id="IPR001611">
    <property type="entry name" value="Leu-rich_rpt"/>
</dbReference>
<evidence type="ECO:0000259" key="5">
    <source>
        <dbReference type="Pfam" id="PF25497"/>
    </source>
</evidence>
<dbReference type="PANTHER" id="PTHR15454:SF34">
    <property type="entry name" value="LEUCINE-RICH REPEAT AND COILED-COIL DOMAIN-CONTAINING PROTEIN 1"/>
    <property type="match status" value="1"/>
</dbReference>
<evidence type="ECO:0000256" key="3">
    <source>
        <dbReference type="SAM" id="Coils"/>
    </source>
</evidence>
<dbReference type="Gene3D" id="3.40.50.300">
    <property type="entry name" value="P-loop containing nucleotide triphosphate hydrolases"/>
    <property type="match status" value="1"/>
</dbReference>
<organism evidence="6 7">
    <name type="scientific">candidate division LCP-89 bacterium B3_LCP</name>
    <dbReference type="NCBI Taxonomy" id="2012998"/>
    <lineage>
        <taxon>Bacteria</taxon>
        <taxon>Pseudomonadati</taxon>
        <taxon>Bacteria division LCP-89</taxon>
    </lineage>
</organism>
<evidence type="ECO:0000259" key="4">
    <source>
        <dbReference type="Pfam" id="PF16095"/>
    </source>
</evidence>
<dbReference type="InterPro" id="IPR057263">
    <property type="entry name" value="COR-B"/>
</dbReference>
<keyword evidence="1" id="KW-0433">Leucine-rich repeat</keyword>
<dbReference type="InterPro" id="IPR032171">
    <property type="entry name" value="COR-A"/>
</dbReference>
<dbReference type="SUPFAM" id="SSF52058">
    <property type="entry name" value="L domain-like"/>
    <property type="match status" value="1"/>
</dbReference>
<dbReference type="Gene3D" id="3.80.10.10">
    <property type="entry name" value="Ribonuclease Inhibitor"/>
    <property type="match status" value="1"/>
</dbReference>
<dbReference type="Pfam" id="PF16095">
    <property type="entry name" value="COR-A"/>
    <property type="match status" value="1"/>
</dbReference>
<dbReference type="InterPro" id="IPR027417">
    <property type="entry name" value="P-loop_NTPase"/>
</dbReference>
<dbReference type="EMBL" id="NJBN01000002">
    <property type="protein sequence ID" value="TKJ41684.1"/>
    <property type="molecule type" value="Genomic_DNA"/>
</dbReference>
<sequence>MSDLDAIKQIEKILEVKLEKVNKISWDRRCYSLKHNREVTGLSLYDCRISNLSLIISPLEGLSNLTRLCLYRNQLSDISPLKDMTSLVTLDLDVNLLSDISPLKDLTNLTYLSLGHNQLSDISPLKGLTNLTKLHLYKNQLNHILPLQELTKLCILHLRDNPLSTLPPWITDFDMDIKWKNGAKEGCITFYNSPLEKPPVEVVKQGKEAVRSYFAQIEKQGVDNIYEAKLMLVGEPGSGKTTLMNLLFDKDIPVPNKEQKSTLGIEVRPDWSFSIGGKEDFKAHVWDFGGQQIQYMLHQFFLTPNCLYVLMAEKRKELGNFDYWLNIINVLCTNSPVVTLFNEIDIDFIPSFIYDEKKYKGLFPDLNLQRFDVNLADMSDGRFDVLIKAVQKKISTLEHIGEKVPARWVDVRRELQNRMGEKHIRISEYFDICRNFDIEKEEDQTLLLRYFHLLGIVLHFGEDENLCDTLFLDPNWTVDAIYSVLANKEVEKSFGFIKKSHVDRIWSEKGYDFEERANLLRLMLKDNFELCYKLPDTEDDYIVPLLLSPQKPEYPWDSKDNLLFRFQYPFMPEGIVSRLIVRMHEYADQENVWNEGVVLNKDGANAQVIEQKTVKEGLKVIEIRLTGTPNGRKDLLTLIREEIKKIQNSSFPNLPYAEMVPCHCAECAIAETPYFFDYGDIETYLNKGKTKIDCRKSTEKMPIADLVGSVFNMDEIEERLKRTMDERKNIFNISNVVSPQQNVTQQVEQTVTQQQTVEMHQEVKNVQGLLGNLKGDILDEAEIEIKDEGEKKRLRNELEKAEKAFSELEKAASEGEKELPAGTQDRISEFIDNLKDENSRIRKALNFVSKGAQKVQKLGRVYNKFAPYFTLPSIPPILVGKEDKS</sequence>
<dbReference type="SMART" id="SM00369">
    <property type="entry name" value="LRR_TYP"/>
    <property type="match status" value="5"/>
</dbReference>
<dbReference type="Pfam" id="PF12799">
    <property type="entry name" value="LRR_4"/>
    <property type="match status" value="2"/>
</dbReference>
<evidence type="ECO:0000256" key="2">
    <source>
        <dbReference type="ARBA" id="ARBA00022737"/>
    </source>
</evidence>
<dbReference type="Proteomes" id="UP000319619">
    <property type="component" value="Unassembled WGS sequence"/>
</dbReference>
<reference evidence="6 7" key="1">
    <citation type="submission" date="2017-06" db="EMBL/GenBank/DDBJ databases">
        <title>Novel microbial phyla capable of carbon fixation and sulfur reduction in deep-sea sediments.</title>
        <authorList>
            <person name="Huang J."/>
            <person name="Baker B."/>
            <person name="Wang Y."/>
        </authorList>
    </citation>
    <scope>NUCLEOTIDE SEQUENCE [LARGE SCALE GENOMIC DNA]</scope>
    <source>
        <strain evidence="6">B3_LCP</strain>
    </source>
</reference>
<accession>A0A532V389</accession>
<keyword evidence="3" id="KW-0175">Coiled coil</keyword>
<dbReference type="InterPro" id="IPR032675">
    <property type="entry name" value="LRR_dom_sf"/>
</dbReference>
<feature type="domain" description="C-terminal of Roc COR-B" evidence="5">
    <location>
        <begin position="561"/>
        <end position="707"/>
    </location>
</feature>
<dbReference type="Gene3D" id="3.30.310.200">
    <property type="match status" value="1"/>
</dbReference>
<protein>
    <submittedName>
        <fullName evidence="6">Uncharacterized protein</fullName>
    </submittedName>
</protein>
<keyword evidence="2" id="KW-0677">Repeat</keyword>
<feature type="domain" description="COR" evidence="4">
    <location>
        <begin position="405"/>
        <end position="547"/>
    </location>
</feature>
<dbReference type="PROSITE" id="PS51450">
    <property type="entry name" value="LRR"/>
    <property type="match status" value="4"/>
</dbReference>
<proteinExistence type="predicted"/>
<dbReference type="Pfam" id="PF08477">
    <property type="entry name" value="Roc"/>
    <property type="match status" value="1"/>
</dbReference>
<comment type="caution">
    <text evidence="6">The sequence shown here is derived from an EMBL/GenBank/DDBJ whole genome shotgun (WGS) entry which is preliminary data.</text>
</comment>
<evidence type="ECO:0000313" key="6">
    <source>
        <dbReference type="EMBL" id="TKJ41684.1"/>
    </source>
</evidence>
<dbReference type="SMART" id="SM00365">
    <property type="entry name" value="LRR_SD22"/>
    <property type="match status" value="4"/>
</dbReference>
<evidence type="ECO:0000256" key="1">
    <source>
        <dbReference type="ARBA" id="ARBA00022614"/>
    </source>
</evidence>
<name>A0A532V389_UNCL8</name>
<evidence type="ECO:0000313" key="7">
    <source>
        <dbReference type="Proteomes" id="UP000319619"/>
    </source>
</evidence>
<dbReference type="InterPro" id="IPR003591">
    <property type="entry name" value="Leu-rich_rpt_typical-subtyp"/>
</dbReference>
<dbReference type="Gene3D" id="1.10.10.10">
    <property type="entry name" value="Winged helix-like DNA-binding domain superfamily/Winged helix DNA-binding domain"/>
    <property type="match status" value="1"/>
</dbReference>